<evidence type="ECO:0000256" key="1">
    <source>
        <dbReference type="SAM" id="MobiDB-lite"/>
    </source>
</evidence>
<evidence type="ECO:0008006" key="4">
    <source>
        <dbReference type="Google" id="ProtNLM"/>
    </source>
</evidence>
<accession>A0ABY7B6S9</accession>
<evidence type="ECO:0000313" key="2">
    <source>
        <dbReference type="EMBL" id="WAL68020.1"/>
    </source>
</evidence>
<keyword evidence="3" id="KW-1185">Reference proteome</keyword>
<feature type="region of interest" description="Disordered" evidence="1">
    <location>
        <begin position="43"/>
        <end position="75"/>
    </location>
</feature>
<organism evidence="2 3">
    <name type="scientific">Amycolatopsis cynarae</name>
    <dbReference type="NCBI Taxonomy" id="2995223"/>
    <lineage>
        <taxon>Bacteria</taxon>
        <taxon>Bacillati</taxon>
        <taxon>Actinomycetota</taxon>
        <taxon>Actinomycetes</taxon>
        <taxon>Pseudonocardiales</taxon>
        <taxon>Pseudonocardiaceae</taxon>
        <taxon>Amycolatopsis</taxon>
    </lineage>
</organism>
<gene>
    <name evidence="2" type="ORF">ORV05_09690</name>
</gene>
<reference evidence="2" key="1">
    <citation type="submission" date="2022-11" db="EMBL/GenBank/DDBJ databases">
        <authorList>
            <person name="Mo P."/>
        </authorList>
    </citation>
    <scope>NUCLEOTIDE SEQUENCE</scope>
    <source>
        <strain evidence="2">HUAS 11-8</strain>
    </source>
</reference>
<sequence length="162" mass="15603">MAGRRSVTRTAGAAGAAGPGSAARAAGVAGILAAVVLVASCQGNTGSAPPSSSPAAAPAPGTASASTSGPAQEIGGIPLYQPAEVVSKAAGSAVLRTGDPVERVKEFYDQAVEQGGWQVVSKTEAGGTAAYVVKKQGQGASLSLSPAPDGQTLISISTYPSP</sequence>
<feature type="compositionally biased region" description="Polar residues" evidence="1">
    <location>
        <begin position="152"/>
        <end position="162"/>
    </location>
</feature>
<name>A0ABY7B6S9_9PSEU</name>
<feature type="region of interest" description="Disordered" evidence="1">
    <location>
        <begin position="1"/>
        <end position="21"/>
    </location>
</feature>
<dbReference type="InterPro" id="IPR006311">
    <property type="entry name" value="TAT_signal"/>
</dbReference>
<evidence type="ECO:0000313" key="3">
    <source>
        <dbReference type="Proteomes" id="UP001163203"/>
    </source>
</evidence>
<dbReference type="RefSeq" id="WP_268758117.1">
    <property type="nucleotide sequence ID" value="NZ_CP113836.1"/>
</dbReference>
<feature type="region of interest" description="Disordered" evidence="1">
    <location>
        <begin position="139"/>
        <end position="162"/>
    </location>
</feature>
<dbReference type="Proteomes" id="UP001163203">
    <property type="component" value="Chromosome"/>
</dbReference>
<dbReference type="EMBL" id="CP113836">
    <property type="protein sequence ID" value="WAL68020.1"/>
    <property type="molecule type" value="Genomic_DNA"/>
</dbReference>
<proteinExistence type="predicted"/>
<protein>
    <recommendedName>
        <fullName evidence="4">Lipoprotein</fullName>
    </recommendedName>
</protein>
<dbReference type="PROSITE" id="PS51318">
    <property type="entry name" value="TAT"/>
    <property type="match status" value="1"/>
</dbReference>
<feature type="compositionally biased region" description="Low complexity" evidence="1">
    <location>
        <begin position="43"/>
        <end position="71"/>
    </location>
</feature>